<dbReference type="InterPro" id="IPR050807">
    <property type="entry name" value="TransReg_Diox_bact_type"/>
</dbReference>
<dbReference type="PATRIC" id="fig|1293598.4.peg.64"/>
<sequence length="267" mass="30133">MIIIFLGQTMAKVRKEQGFTQAELADGICKQNTISKIERHNIAPTIRTLIALCQRLGLTLNDVFSEFSAELQQEQRSLFASVEHDILAEQLTDANDKLSLVDPASLSQTDQATYHMYQALLITLNHQQPSAFMLDQILTETRSDPYNINTLIAYLLKAQNYVQSNQQEEAQYFISIIADVTQENIAIPDANTFQRITLCEGMAAFYLAANNLEQANKYAQWGVDINLETHQTLLLDRLLMILSKTTTDKATAKLREQQATSLAQLFQ</sequence>
<feature type="domain" description="HTH cro/C1-type" evidence="2">
    <location>
        <begin position="10"/>
        <end position="63"/>
    </location>
</feature>
<dbReference type="PROSITE" id="PS50943">
    <property type="entry name" value="HTH_CROC1"/>
    <property type="match status" value="1"/>
</dbReference>
<dbReference type="PANTHER" id="PTHR46797:SF1">
    <property type="entry name" value="METHYLPHOSPHONATE SYNTHASE"/>
    <property type="match status" value="1"/>
</dbReference>
<dbReference type="GO" id="GO:0003700">
    <property type="term" value="F:DNA-binding transcription factor activity"/>
    <property type="evidence" value="ECO:0007669"/>
    <property type="project" value="TreeGrafter"/>
</dbReference>
<reference evidence="3 4" key="1">
    <citation type="journal article" date="2015" name="Genome Announc.">
        <title>Expanding the biotechnology potential of lactobacilli through comparative genomics of 213 strains and associated genera.</title>
        <authorList>
            <person name="Sun Z."/>
            <person name="Harris H.M."/>
            <person name="McCann A."/>
            <person name="Guo C."/>
            <person name="Argimon S."/>
            <person name="Zhang W."/>
            <person name="Yang X."/>
            <person name="Jeffery I.B."/>
            <person name="Cooney J.C."/>
            <person name="Kagawa T.F."/>
            <person name="Liu W."/>
            <person name="Song Y."/>
            <person name="Salvetti E."/>
            <person name="Wrobel A."/>
            <person name="Rasinkangas P."/>
            <person name="Parkhill J."/>
            <person name="Rea M.C."/>
            <person name="O'Sullivan O."/>
            <person name="Ritari J."/>
            <person name="Douillard F.P."/>
            <person name="Paul Ross R."/>
            <person name="Yang R."/>
            <person name="Briner A.E."/>
            <person name="Felis G.E."/>
            <person name="de Vos W.M."/>
            <person name="Barrangou R."/>
            <person name="Klaenhammer T.R."/>
            <person name="Caufield P.W."/>
            <person name="Cui Y."/>
            <person name="Zhang H."/>
            <person name="O'Toole P.W."/>
        </authorList>
    </citation>
    <scope>NUCLEOTIDE SEQUENCE [LARGE SCALE GENOMIC DNA]</scope>
    <source>
        <strain evidence="3 4">DSM 24301</strain>
    </source>
</reference>
<evidence type="ECO:0000313" key="3">
    <source>
        <dbReference type="EMBL" id="KRO18912.1"/>
    </source>
</evidence>
<organism evidence="3 4">
    <name type="scientific">Lacticaseibacillus saniviri JCM 17471 = DSM 24301</name>
    <dbReference type="NCBI Taxonomy" id="1293598"/>
    <lineage>
        <taxon>Bacteria</taxon>
        <taxon>Bacillati</taxon>
        <taxon>Bacillota</taxon>
        <taxon>Bacilli</taxon>
        <taxon>Lactobacillales</taxon>
        <taxon>Lactobacillaceae</taxon>
        <taxon>Lacticaseibacillus</taxon>
    </lineage>
</organism>
<accession>A0A0R2N3F2</accession>
<dbReference type="EMBL" id="JQCE01000001">
    <property type="protein sequence ID" value="KRO18912.1"/>
    <property type="molecule type" value="Genomic_DNA"/>
</dbReference>
<dbReference type="InterPro" id="IPR010982">
    <property type="entry name" value="Lambda_DNA-bd_dom_sf"/>
</dbReference>
<gene>
    <name evidence="3" type="ORF">IV56_GL000064</name>
</gene>
<comment type="caution">
    <text evidence="3">The sequence shown here is derived from an EMBL/GenBank/DDBJ whole genome shotgun (WGS) entry which is preliminary data.</text>
</comment>
<name>A0A0R2N3F2_9LACO</name>
<protein>
    <recommendedName>
        <fullName evidence="2">HTH cro/C1-type domain-containing protein</fullName>
    </recommendedName>
</protein>
<dbReference type="Gene3D" id="1.25.40.10">
    <property type="entry name" value="Tetratricopeptide repeat domain"/>
    <property type="match status" value="1"/>
</dbReference>
<dbReference type="Pfam" id="PF01381">
    <property type="entry name" value="HTH_3"/>
    <property type="match status" value="1"/>
</dbReference>
<keyword evidence="1" id="KW-0238">DNA-binding</keyword>
<evidence type="ECO:0000259" key="2">
    <source>
        <dbReference type="PROSITE" id="PS50943"/>
    </source>
</evidence>
<dbReference type="GO" id="GO:0003677">
    <property type="term" value="F:DNA binding"/>
    <property type="evidence" value="ECO:0007669"/>
    <property type="project" value="UniProtKB-KW"/>
</dbReference>
<dbReference type="STRING" id="1293598.IV56_GL000064"/>
<dbReference type="PANTHER" id="PTHR46797">
    <property type="entry name" value="HTH-TYPE TRANSCRIPTIONAL REGULATOR"/>
    <property type="match status" value="1"/>
</dbReference>
<dbReference type="SMART" id="SM00530">
    <property type="entry name" value="HTH_XRE"/>
    <property type="match status" value="1"/>
</dbReference>
<keyword evidence="4" id="KW-1185">Reference proteome</keyword>
<dbReference type="InterPro" id="IPR001387">
    <property type="entry name" value="Cro/C1-type_HTH"/>
</dbReference>
<evidence type="ECO:0000256" key="1">
    <source>
        <dbReference type="ARBA" id="ARBA00023125"/>
    </source>
</evidence>
<dbReference type="Proteomes" id="UP000050969">
    <property type="component" value="Unassembled WGS sequence"/>
</dbReference>
<dbReference type="SUPFAM" id="SSF47413">
    <property type="entry name" value="lambda repressor-like DNA-binding domains"/>
    <property type="match status" value="1"/>
</dbReference>
<dbReference type="InterPro" id="IPR011990">
    <property type="entry name" value="TPR-like_helical_dom_sf"/>
</dbReference>
<dbReference type="GO" id="GO:0005829">
    <property type="term" value="C:cytosol"/>
    <property type="evidence" value="ECO:0007669"/>
    <property type="project" value="TreeGrafter"/>
</dbReference>
<proteinExistence type="predicted"/>
<evidence type="ECO:0000313" key="4">
    <source>
        <dbReference type="Proteomes" id="UP000050969"/>
    </source>
</evidence>
<dbReference type="CDD" id="cd00093">
    <property type="entry name" value="HTH_XRE"/>
    <property type="match status" value="1"/>
</dbReference>
<dbReference type="AlphaFoldDB" id="A0A0R2N3F2"/>